<evidence type="ECO:0000256" key="1">
    <source>
        <dbReference type="SAM" id="MobiDB-lite"/>
    </source>
</evidence>
<dbReference type="Proteomes" id="UP000717752">
    <property type="component" value="Unassembled WGS sequence"/>
</dbReference>
<dbReference type="RefSeq" id="WP_220334278.1">
    <property type="nucleotide sequence ID" value="NZ_JAEUAK010000003.1"/>
</dbReference>
<proteinExistence type="predicted"/>
<organism evidence="3 4">
    <name type="scientific">Rhizobium mesosinicum</name>
    <dbReference type="NCBI Taxonomy" id="335017"/>
    <lineage>
        <taxon>Bacteria</taxon>
        <taxon>Pseudomonadati</taxon>
        <taxon>Pseudomonadota</taxon>
        <taxon>Alphaproteobacteria</taxon>
        <taxon>Hyphomicrobiales</taxon>
        <taxon>Rhizobiaceae</taxon>
        <taxon>Rhizobium/Agrobacterium group</taxon>
        <taxon>Rhizobium</taxon>
    </lineage>
</organism>
<evidence type="ECO:0000313" key="4">
    <source>
        <dbReference type="Proteomes" id="UP000717752"/>
    </source>
</evidence>
<sequence length="66" mass="7688">MSNHHFAHPNQSATPSRKRLLDRHKQYLQFAELKSLAGDRIGAENDYQHAEHFFRSAAEQKDADRL</sequence>
<feature type="domain" description="DUF4167" evidence="2">
    <location>
        <begin position="25"/>
        <end position="61"/>
    </location>
</feature>
<dbReference type="EMBL" id="JAEUAK010000003">
    <property type="protein sequence ID" value="MBW9052860.1"/>
    <property type="molecule type" value="Genomic_DNA"/>
</dbReference>
<reference evidence="3 4" key="1">
    <citation type="journal article" date="2021" name="MBio">
        <title>Poor Competitiveness of Bradyrhizobium in Pigeon Pea Root Colonization in Indian Soils.</title>
        <authorList>
            <person name="Chalasani D."/>
            <person name="Basu A."/>
            <person name="Pullabhotla S.V.S.R.N."/>
            <person name="Jorrin B."/>
            <person name="Neal A.L."/>
            <person name="Poole P.S."/>
            <person name="Podile A.R."/>
            <person name="Tkacz A."/>
        </authorList>
    </citation>
    <scope>NUCLEOTIDE SEQUENCE [LARGE SCALE GENOMIC DNA]</scope>
    <source>
        <strain evidence="3 4">HU56</strain>
    </source>
</reference>
<protein>
    <submittedName>
        <fullName evidence="3">DUF4167 domain-containing protein</fullName>
    </submittedName>
</protein>
<name>A0ABS7GSG1_9HYPH</name>
<feature type="region of interest" description="Disordered" evidence="1">
    <location>
        <begin position="1"/>
        <end position="21"/>
    </location>
</feature>
<evidence type="ECO:0000259" key="2">
    <source>
        <dbReference type="Pfam" id="PF13763"/>
    </source>
</evidence>
<feature type="compositionally biased region" description="Polar residues" evidence="1">
    <location>
        <begin position="1"/>
        <end position="15"/>
    </location>
</feature>
<comment type="caution">
    <text evidence="3">The sequence shown here is derived from an EMBL/GenBank/DDBJ whole genome shotgun (WGS) entry which is preliminary data.</text>
</comment>
<keyword evidence="4" id="KW-1185">Reference proteome</keyword>
<dbReference type="Pfam" id="PF13763">
    <property type="entry name" value="DUF4167"/>
    <property type="match status" value="1"/>
</dbReference>
<evidence type="ECO:0000313" key="3">
    <source>
        <dbReference type="EMBL" id="MBW9052860.1"/>
    </source>
</evidence>
<gene>
    <name evidence="3" type="ORF">JNB85_10580</name>
</gene>
<accession>A0ABS7GSG1</accession>
<dbReference type="InterPro" id="IPR025430">
    <property type="entry name" value="DUF4167"/>
</dbReference>